<reference evidence="1" key="1">
    <citation type="submission" date="2020-10" db="EMBL/GenBank/DDBJ databases">
        <authorList>
            <person name="Gilroy R."/>
        </authorList>
    </citation>
    <scope>NUCLEOTIDE SEQUENCE</scope>
    <source>
        <strain evidence="1">14700</strain>
    </source>
</reference>
<gene>
    <name evidence="1" type="ORF">IAA72_00855</name>
</gene>
<accession>A0A9D9NCG2</accession>
<evidence type="ECO:0000313" key="2">
    <source>
        <dbReference type="Proteomes" id="UP000810292"/>
    </source>
</evidence>
<protein>
    <submittedName>
        <fullName evidence="1">Uncharacterized protein</fullName>
    </submittedName>
</protein>
<dbReference type="Proteomes" id="UP000810292">
    <property type="component" value="Unassembled WGS sequence"/>
</dbReference>
<comment type="caution">
    <text evidence="1">The sequence shown here is derived from an EMBL/GenBank/DDBJ whole genome shotgun (WGS) entry which is preliminary data.</text>
</comment>
<evidence type="ECO:0000313" key="1">
    <source>
        <dbReference type="EMBL" id="MBO8468319.1"/>
    </source>
</evidence>
<dbReference type="AlphaFoldDB" id="A0A9D9NCG2"/>
<proteinExistence type="predicted"/>
<sequence length="219" mass="25119">MVVKISRKFNDQEYSMTIKRVADVKKALIEFCIDSAEDHSVFKECGDVIKKIRGYNEGFGSAENAREQFNKYLEVDSASSFSSGTVVYFKELIRVMAITNGLGHYFEMLSSMDVTVSFLKECFEERVSGFIFLDWNEVSTDKVGDNQILYISNDELDKKYESILDVAYKTGKCGKITFNEISHYYFTSKDLEENAGLDETLRHEIIKIVNTTLARKFRG</sequence>
<name>A0A9D9NCG2_9SPIO</name>
<reference evidence="1" key="2">
    <citation type="journal article" date="2021" name="PeerJ">
        <title>Extensive microbial diversity within the chicken gut microbiome revealed by metagenomics and culture.</title>
        <authorList>
            <person name="Gilroy R."/>
            <person name="Ravi A."/>
            <person name="Getino M."/>
            <person name="Pursley I."/>
            <person name="Horton D.L."/>
            <person name="Alikhan N.F."/>
            <person name="Baker D."/>
            <person name="Gharbi K."/>
            <person name="Hall N."/>
            <person name="Watson M."/>
            <person name="Adriaenssens E.M."/>
            <person name="Foster-Nyarko E."/>
            <person name="Jarju S."/>
            <person name="Secka A."/>
            <person name="Antonio M."/>
            <person name="Oren A."/>
            <person name="Chaudhuri R.R."/>
            <person name="La Ragione R."/>
            <person name="Hildebrand F."/>
            <person name="Pallen M.J."/>
        </authorList>
    </citation>
    <scope>NUCLEOTIDE SEQUENCE</scope>
    <source>
        <strain evidence="1">14700</strain>
    </source>
</reference>
<organism evidence="1 2">
    <name type="scientific">Candidatus Ornithospirochaeta stercoravium</name>
    <dbReference type="NCBI Taxonomy" id="2840897"/>
    <lineage>
        <taxon>Bacteria</taxon>
        <taxon>Pseudomonadati</taxon>
        <taxon>Spirochaetota</taxon>
        <taxon>Spirochaetia</taxon>
        <taxon>Spirochaetales</taxon>
        <taxon>Spirochaetaceae</taxon>
        <taxon>Spirochaetaceae incertae sedis</taxon>
        <taxon>Candidatus Ornithospirochaeta</taxon>
    </lineage>
</organism>
<dbReference type="EMBL" id="JADIMF010000013">
    <property type="protein sequence ID" value="MBO8468319.1"/>
    <property type="molecule type" value="Genomic_DNA"/>
</dbReference>